<feature type="non-terminal residue" evidence="4">
    <location>
        <position position="1"/>
    </location>
</feature>
<name>A0ABN8MZG3_9CNID</name>
<gene>
    <name evidence="4" type="ORF">PLOB_00031009</name>
</gene>
<sequence length="680" mass="75444">LFAGYSASSRNQSRPSRPPPAKRQKSGFYVPKETWTHEFFCLADCAAESAPSRSEKFELQLAGLGRKKIVFGCRDNAVQVKEKLEQAYPKLDKGGGFEILRSGNSTSVRGLCVLKPPTSTGYSVNFLRNESGLGQALAYIRPLQRSLDTSPSEVGAESGVQDSHHVGDNIPQVECVKCKVMMPVTAIKQHMLACPADDLHDIPLEVPSTSSQESDAVAELSALFPDKSIDTIRAILADSGGDKSVAASRLIQWSAGTCALMNSGDSGNEYCTEEDSDLMQSPFEAHVSSSTVSTCTDPVAQYKQETLDENGPPLRIYVNRMTEEFTADVLSIYKKANPCFRSNLRVQFENERAVGEGPVREFFSILMAFVQNGLYVDDPGRLTMLFEGQTDHKIPVPNALLCNSGLYTSVGRMIAHSFLHGGPPLYGLSPAVLEFWTRESISEAVTMEDIPDYDLRQALKQSQHHSNLTVLQLSSLDKDEEPSDALKEFLLPYRDEASVLQVPLRGEKRHLVLLQIMLHNVIKKRHRELKDLAAGMNELSLVNYLKAHKEMAAAVFPRECESVIDKEELKGRISIEDENNPQGQVIMGFLHRFIDEVSREAEAGSGLRDLLSFWTGWEVLPPYGQQLWLQLDDTREVTSLPESKACFHRLVLQSSHTDYVSFKSNLAKALKYGARGYSSL</sequence>
<dbReference type="InterPro" id="IPR000569">
    <property type="entry name" value="HECT_dom"/>
</dbReference>
<evidence type="ECO:0000313" key="4">
    <source>
        <dbReference type="EMBL" id="CAH3036487.1"/>
    </source>
</evidence>
<dbReference type="InterPro" id="IPR035983">
    <property type="entry name" value="Hect_E3_ubiquitin_ligase"/>
</dbReference>
<dbReference type="Pfam" id="PF00632">
    <property type="entry name" value="HECT"/>
    <property type="match status" value="1"/>
</dbReference>
<dbReference type="Proteomes" id="UP001159405">
    <property type="component" value="Unassembled WGS sequence"/>
</dbReference>
<proteinExistence type="predicted"/>
<organism evidence="4 5">
    <name type="scientific">Porites lobata</name>
    <dbReference type="NCBI Taxonomy" id="104759"/>
    <lineage>
        <taxon>Eukaryota</taxon>
        <taxon>Metazoa</taxon>
        <taxon>Cnidaria</taxon>
        <taxon>Anthozoa</taxon>
        <taxon>Hexacorallia</taxon>
        <taxon>Scleractinia</taxon>
        <taxon>Fungiina</taxon>
        <taxon>Poritidae</taxon>
        <taxon>Porites</taxon>
    </lineage>
</organism>
<dbReference type="Gene3D" id="3.30.2410.10">
    <property type="entry name" value="Hect, E3 ligase catalytic domain"/>
    <property type="match status" value="1"/>
</dbReference>
<dbReference type="SMART" id="SM00119">
    <property type="entry name" value="HECTc"/>
    <property type="match status" value="1"/>
</dbReference>
<comment type="caution">
    <text evidence="4">The sequence shown here is derived from an EMBL/GenBank/DDBJ whole genome shotgun (WGS) entry which is preliminary data.</text>
</comment>
<keyword evidence="5" id="KW-1185">Reference proteome</keyword>
<dbReference type="EMBL" id="CALNXK010000004">
    <property type="protein sequence ID" value="CAH3036487.1"/>
    <property type="molecule type" value="Genomic_DNA"/>
</dbReference>
<reference evidence="4 5" key="1">
    <citation type="submission" date="2022-05" db="EMBL/GenBank/DDBJ databases">
        <authorList>
            <consortium name="Genoscope - CEA"/>
            <person name="William W."/>
        </authorList>
    </citation>
    <scope>NUCLEOTIDE SEQUENCE [LARGE SCALE GENOMIC DNA]</scope>
</reference>
<dbReference type="SUPFAM" id="SSF56204">
    <property type="entry name" value="Hect, E3 ligase catalytic domain"/>
    <property type="match status" value="1"/>
</dbReference>
<dbReference type="CDD" id="cd14279">
    <property type="entry name" value="CUE"/>
    <property type="match status" value="1"/>
</dbReference>
<dbReference type="Gene3D" id="3.90.1750.10">
    <property type="entry name" value="Hect, E3 ligase catalytic domains"/>
    <property type="match status" value="1"/>
</dbReference>
<protein>
    <recommendedName>
        <fullName evidence="3">HECT domain-containing protein</fullName>
    </recommendedName>
</protein>
<evidence type="ECO:0000256" key="2">
    <source>
        <dbReference type="SAM" id="MobiDB-lite"/>
    </source>
</evidence>
<evidence type="ECO:0000313" key="5">
    <source>
        <dbReference type="Proteomes" id="UP001159405"/>
    </source>
</evidence>
<feature type="region of interest" description="Disordered" evidence="2">
    <location>
        <begin position="1"/>
        <end position="26"/>
    </location>
</feature>
<evidence type="ECO:0000256" key="1">
    <source>
        <dbReference type="ARBA" id="ARBA00022786"/>
    </source>
</evidence>
<keyword evidence="1" id="KW-0833">Ubl conjugation pathway</keyword>
<feature type="domain" description="HECT" evidence="3">
    <location>
        <begin position="334"/>
        <end position="680"/>
    </location>
</feature>
<accession>A0ABN8MZG3</accession>
<evidence type="ECO:0000259" key="3">
    <source>
        <dbReference type="SMART" id="SM00119"/>
    </source>
</evidence>